<reference evidence="2" key="1">
    <citation type="submission" date="2016-10" db="EMBL/GenBank/DDBJ databases">
        <authorList>
            <person name="Benchimol M."/>
            <person name="Almeida L.G."/>
            <person name="Vasconcelos A.T."/>
            <person name="Perreira-Neves A."/>
            <person name="Rosa I.A."/>
            <person name="Tasca T."/>
            <person name="Bogo M.R."/>
            <person name="de Souza W."/>
        </authorList>
    </citation>
    <scope>NUCLEOTIDE SEQUENCE [LARGE SCALE GENOMIC DNA]</scope>
    <source>
        <strain evidence="2">K</strain>
    </source>
</reference>
<dbReference type="Gene3D" id="1.10.238.10">
    <property type="entry name" value="EF-hand"/>
    <property type="match status" value="1"/>
</dbReference>
<gene>
    <name evidence="2" type="ORF">TRFO_41374</name>
</gene>
<dbReference type="PROSITE" id="PS50222">
    <property type="entry name" value="EF_HAND_2"/>
    <property type="match status" value="1"/>
</dbReference>
<dbReference type="VEuPathDB" id="TrichDB:TRFO_41374"/>
<dbReference type="GO" id="GO:0005509">
    <property type="term" value="F:calcium ion binding"/>
    <property type="evidence" value="ECO:0007669"/>
    <property type="project" value="InterPro"/>
</dbReference>
<dbReference type="RefSeq" id="XP_068370133.1">
    <property type="nucleotide sequence ID" value="XM_068513734.1"/>
</dbReference>
<organism evidence="2 3">
    <name type="scientific">Tritrichomonas foetus</name>
    <dbReference type="NCBI Taxonomy" id="1144522"/>
    <lineage>
        <taxon>Eukaryota</taxon>
        <taxon>Metamonada</taxon>
        <taxon>Parabasalia</taxon>
        <taxon>Tritrichomonadida</taxon>
        <taxon>Tritrichomonadidae</taxon>
        <taxon>Tritrichomonas</taxon>
    </lineage>
</organism>
<name>A0A1J4L4Y8_9EUKA</name>
<dbReference type="EMBL" id="MLAK01000048">
    <property type="protein sequence ID" value="OHT16997.1"/>
    <property type="molecule type" value="Genomic_DNA"/>
</dbReference>
<dbReference type="InterPro" id="IPR011992">
    <property type="entry name" value="EF-hand-dom_pair"/>
</dbReference>
<protein>
    <recommendedName>
        <fullName evidence="1">EF-hand domain-containing protein</fullName>
    </recommendedName>
</protein>
<dbReference type="Proteomes" id="UP000179807">
    <property type="component" value="Unassembled WGS sequence"/>
</dbReference>
<proteinExistence type="predicted"/>
<comment type="caution">
    <text evidence="2">The sequence shown here is derived from an EMBL/GenBank/DDBJ whole genome shotgun (WGS) entry which is preliminary data.</text>
</comment>
<dbReference type="SUPFAM" id="SSF47473">
    <property type="entry name" value="EF-hand"/>
    <property type="match status" value="1"/>
</dbReference>
<sequence length="188" mass="21386">MPLSQQQKAEIEQIFLEFNEDKTGALSYEEFYYFLRTAWASESSICSKFAINLDSNLAHFIFFGAASECTTSVLFSEVFPIIEAIYDENTDFIIRFTFKAMDPERSNSIPIERIPQAASVFGFSHCQEAIYSKIHSAFGNDKQNLTFQEFYQLVTNVPSDRAPLLSARKQPETSQIPQVQKSACCLLI</sequence>
<dbReference type="GeneID" id="94848438"/>
<feature type="domain" description="EF-hand" evidence="1">
    <location>
        <begin position="6"/>
        <end position="41"/>
    </location>
</feature>
<keyword evidence="3" id="KW-1185">Reference proteome</keyword>
<evidence type="ECO:0000313" key="3">
    <source>
        <dbReference type="Proteomes" id="UP000179807"/>
    </source>
</evidence>
<accession>A0A1J4L4Y8</accession>
<evidence type="ECO:0000313" key="2">
    <source>
        <dbReference type="EMBL" id="OHT16997.1"/>
    </source>
</evidence>
<dbReference type="InterPro" id="IPR002048">
    <property type="entry name" value="EF_hand_dom"/>
</dbReference>
<evidence type="ECO:0000259" key="1">
    <source>
        <dbReference type="PROSITE" id="PS50222"/>
    </source>
</evidence>
<dbReference type="AlphaFoldDB" id="A0A1J4L4Y8"/>